<dbReference type="OrthoDB" id="5189174at2"/>
<dbReference type="EMBL" id="OBDY01000004">
    <property type="protein sequence ID" value="SNY35028.1"/>
    <property type="molecule type" value="Genomic_DNA"/>
</dbReference>
<gene>
    <name evidence="1" type="ORF">SAMN05421748_104373</name>
</gene>
<accession>A0A285HH54</accession>
<proteinExistence type="predicted"/>
<sequence length="165" mass="17410">MTLYRSVASTPSPVTGVSLGHRTTAEADHWILSLDPAPALACTHLVQSPFPHVAISMTGVFDTPAELQTAADDALSGKFGRAVIFPGVDQLVGRLTVGEVMKISAIDRVEVLGSGLADDADILDTRDFVRPQYRNGDLVLTTTPAAGGVLVPFETRDPTPCCADH</sequence>
<keyword evidence="2" id="KW-1185">Reference proteome</keyword>
<evidence type="ECO:0000313" key="2">
    <source>
        <dbReference type="Proteomes" id="UP000219612"/>
    </source>
</evidence>
<protein>
    <submittedName>
        <fullName evidence="1">Uncharacterized protein</fullName>
    </submittedName>
</protein>
<reference evidence="1 2" key="1">
    <citation type="submission" date="2017-09" db="EMBL/GenBank/DDBJ databases">
        <authorList>
            <person name="Ehlers B."/>
            <person name="Leendertz F.H."/>
        </authorList>
    </citation>
    <scope>NUCLEOTIDE SEQUENCE [LARGE SCALE GENOMIC DNA]</scope>
    <source>
        <strain evidence="1 2">CGMCC 4.6857</strain>
    </source>
</reference>
<evidence type="ECO:0000313" key="1">
    <source>
        <dbReference type="EMBL" id="SNY35028.1"/>
    </source>
</evidence>
<organism evidence="1 2">
    <name type="scientific">Paractinoplanes atraurantiacus</name>
    <dbReference type="NCBI Taxonomy" id="1036182"/>
    <lineage>
        <taxon>Bacteria</taxon>
        <taxon>Bacillati</taxon>
        <taxon>Actinomycetota</taxon>
        <taxon>Actinomycetes</taxon>
        <taxon>Micromonosporales</taxon>
        <taxon>Micromonosporaceae</taxon>
        <taxon>Paractinoplanes</taxon>
    </lineage>
</organism>
<name>A0A285HH54_9ACTN</name>
<dbReference type="Proteomes" id="UP000219612">
    <property type="component" value="Unassembled WGS sequence"/>
</dbReference>
<dbReference type="AlphaFoldDB" id="A0A285HH54"/>